<protein>
    <submittedName>
        <fullName evidence="1">Isoprenoid synthase domain-containing protein</fullName>
    </submittedName>
</protein>
<accession>A0A9P5PBP4</accession>
<dbReference type="OrthoDB" id="3349471at2759"/>
<evidence type="ECO:0000313" key="1">
    <source>
        <dbReference type="EMBL" id="KAF9060429.1"/>
    </source>
</evidence>
<dbReference type="Gene3D" id="1.10.600.10">
    <property type="entry name" value="Farnesyl Diphosphate Synthase"/>
    <property type="match status" value="1"/>
</dbReference>
<reference evidence="1" key="1">
    <citation type="submission" date="2020-11" db="EMBL/GenBank/DDBJ databases">
        <authorList>
            <consortium name="DOE Joint Genome Institute"/>
            <person name="Ahrendt S."/>
            <person name="Riley R."/>
            <person name="Andreopoulos W."/>
            <person name="Labutti K."/>
            <person name="Pangilinan J."/>
            <person name="Ruiz-Duenas F.J."/>
            <person name="Barrasa J.M."/>
            <person name="Sanchez-Garcia M."/>
            <person name="Camarero S."/>
            <person name="Miyauchi S."/>
            <person name="Serrano A."/>
            <person name="Linde D."/>
            <person name="Babiker R."/>
            <person name="Drula E."/>
            <person name="Ayuso-Fernandez I."/>
            <person name="Pacheco R."/>
            <person name="Padilla G."/>
            <person name="Ferreira P."/>
            <person name="Barriuso J."/>
            <person name="Kellner H."/>
            <person name="Castanera R."/>
            <person name="Alfaro M."/>
            <person name="Ramirez L."/>
            <person name="Pisabarro A.G."/>
            <person name="Kuo A."/>
            <person name="Tritt A."/>
            <person name="Lipzen A."/>
            <person name="He G."/>
            <person name="Yan M."/>
            <person name="Ng V."/>
            <person name="Cullen D."/>
            <person name="Martin F."/>
            <person name="Rosso M.-N."/>
            <person name="Henrissat B."/>
            <person name="Hibbett D."/>
            <person name="Martinez A.T."/>
            <person name="Grigoriev I.V."/>
        </authorList>
    </citation>
    <scope>NUCLEOTIDE SEQUENCE</scope>
    <source>
        <strain evidence="1">AH 40177</strain>
    </source>
</reference>
<dbReference type="SUPFAM" id="SSF48576">
    <property type="entry name" value="Terpenoid synthases"/>
    <property type="match status" value="1"/>
</dbReference>
<dbReference type="InterPro" id="IPR008949">
    <property type="entry name" value="Isoprenoid_synthase_dom_sf"/>
</dbReference>
<organism evidence="1 2">
    <name type="scientific">Rhodocollybia butyracea</name>
    <dbReference type="NCBI Taxonomy" id="206335"/>
    <lineage>
        <taxon>Eukaryota</taxon>
        <taxon>Fungi</taxon>
        <taxon>Dikarya</taxon>
        <taxon>Basidiomycota</taxon>
        <taxon>Agaricomycotina</taxon>
        <taxon>Agaricomycetes</taxon>
        <taxon>Agaricomycetidae</taxon>
        <taxon>Agaricales</taxon>
        <taxon>Marasmiineae</taxon>
        <taxon>Omphalotaceae</taxon>
        <taxon>Rhodocollybia</taxon>
    </lineage>
</organism>
<name>A0A9P5PBP4_9AGAR</name>
<sequence>MSVLLGKSVFPPARQHPRTPELVKICEEYFFKRWPFESEAARQHFIQSDLVGFTAKCQSKVIFLGYSDLTHAYEGIPDTDHWERLVLAGKVFTWAFLLDDMMDVEVLYNTSMKDLLKIVYGTKKPNPNHHWEVIGHEIWRDIERSCTALEFDQITRAFKEWYNSQGLPRPENFDDWLTFRFYNSSSNWTWSIARYAMDCHITDEELAHPVVREAEDSGGVTAILVNDIVSVTKDKMHNCEKQNGVIMIQKCGRVSTEEEAFAGISDIVVRRSRQMMEAVDQALADPMMSSEIKRWMTGLLYVVTGNSWWSQLFPRCSASPRMTINIEGEGDKVLEPIHRIQTVQPESSNDLTDRLRGGLPQFEAFCTDEVTSLYMFTTSDGHGQLGKITMRDSQG</sequence>
<gene>
    <name evidence="1" type="ORF">BDP27DRAFT_1407132</name>
</gene>
<dbReference type="AlphaFoldDB" id="A0A9P5PBP4"/>
<evidence type="ECO:0000313" key="2">
    <source>
        <dbReference type="Proteomes" id="UP000772434"/>
    </source>
</evidence>
<comment type="caution">
    <text evidence="1">The sequence shown here is derived from an EMBL/GenBank/DDBJ whole genome shotgun (WGS) entry which is preliminary data.</text>
</comment>
<dbReference type="Proteomes" id="UP000772434">
    <property type="component" value="Unassembled WGS sequence"/>
</dbReference>
<keyword evidence="2" id="KW-1185">Reference proteome</keyword>
<dbReference type="Pfam" id="PF19086">
    <property type="entry name" value="Terpene_syn_C_2"/>
    <property type="match status" value="1"/>
</dbReference>
<dbReference type="EMBL" id="JADNRY010000244">
    <property type="protein sequence ID" value="KAF9060429.1"/>
    <property type="molecule type" value="Genomic_DNA"/>
</dbReference>
<proteinExistence type="predicted"/>